<dbReference type="Proteomes" id="UP000002139">
    <property type="component" value="Chromosome"/>
</dbReference>
<protein>
    <recommendedName>
        <fullName evidence="5">Secreted protein</fullName>
    </recommendedName>
</protein>
<reference evidence="3 4" key="1">
    <citation type="journal article" date="2007" name="Nat. Biotechnol.">
        <title>Complete genome sequence of the myxobacterium Sorangium cellulosum.</title>
        <authorList>
            <person name="Schneiker S."/>
            <person name="Perlova O."/>
            <person name="Kaiser O."/>
            <person name="Gerth K."/>
            <person name="Alici A."/>
            <person name="Altmeyer M.O."/>
            <person name="Bartels D."/>
            <person name="Bekel T."/>
            <person name="Beyer S."/>
            <person name="Bode E."/>
            <person name="Bode H.B."/>
            <person name="Bolten C.J."/>
            <person name="Choudhuri J.V."/>
            <person name="Doss S."/>
            <person name="Elnakady Y.A."/>
            <person name="Frank B."/>
            <person name="Gaigalat L."/>
            <person name="Goesmann A."/>
            <person name="Groeger C."/>
            <person name="Gross F."/>
            <person name="Jelsbak L."/>
            <person name="Jelsbak L."/>
            <person name="Kalinowski J."/>
            <person name="Kegler C."/>
            <person name="Knauber T."/>
            <person name="Konietzny S."/>
            <person name="Kopp M."/>
            <person name="Krause L."/>
            <person name="Krug D."/>
            <person name="Linke B."/>
            <person name="Mahmud T."/>
            <person name="Martinez-Arias R."/>
            <person name="McHardy A.C."/>
            <person name="Merai M."/>
            <person name="Meyer F."/>
            <person name="Mormann S."/>
            <person name="Munoz-Dorado J."/>
            <person name="Perez J."/>
            <person name="Pradella S."/>
            <person name="Rachid S."/>
            <person name="Raddatz G."/>
            <person name="Rosenau F."/>
            <person name="Rueckert C."/>
            <person name="Sasse F."/>
            <person name="Scharfe M."/>
            <person name="Schuster S.C."/>
            <person name="Suen G."/>
            <person name="Treuner-Lange A."/>
            <person name="Velicer G.J."/>
            <person name="Vorholter F.-J."/>
            <person name="Weissman K.J."/>
            <person name="Welch R.D."/>
            <person name="Wenzel S.C."/>
            <person name="Whitworth D.E."/>
            <person name="Wilhelm S."/>
            <person name="Wittmann C."/>
            <person name="Bloecker H."/>
            <person name="Puehler A."/>
            <person name="Mueller R."/>
        </authorList>
    </citation>
    <scope>NUCLEOTIDE SEQUENCE [LARGE SCALE GENOMIC DNA]</scope>
    <source>
        <strain evidence="4">So ce56</strain>
    </source>
</reference>
<keyword evidence="2" id="KW-0732">Signal</keyword>
<accession>A9FEL7</accession>
<feature type="chain" id="PRO_5002738440" description="Secreted protein" evidence="2">
    <location>
        <begin position="33"/>
        <end position="273"/>
    </location>
</feature>
<feature type="compositionally biased region" description="Low complexity" evidence="1">
    <location>
        <begin position="49"/>
        <end position="60"/>
    </location>
</feature>
<dbReference type="AlphaFoldDB" id="A9FEL7"/>
<feature type="signal peptide" evidence="2">
    <location>
        <begin position="1"/>
        <end position="32"/>
    </location>
</feature>
<evidence type="ECO:0000256" key="1">
    <source>
        <dbReference type="SAM" id="MobiDB-lite"/>
    </source>
</evidence>
<dbReference type="RefSeq" id="WP_012237368.1">
    <property type="nucleotide sequence ID" value="NC_010162.1"/>
</dbReference>
<sequence>MRSFLRALTRWQATPVLTLALLCLHCGSSVEADVMGGGGSTGEGGGGSSTSEGSAGSTSTGEGGGGAGSSNGSGAGGSTGEGGGSSAGEGGSSTGEGGGGSSTGAGGGGGCRLPDDPAVFEIGTGETCFESIEDGATLPVMAGPQGGYHLWFAVGCTDCGARVRVRYSVKDPATGDLFPPGVPQEGMVELLPGEFPHAFGLIAFLPGRQWQPEAVLEEGTHVLLAAEARNDDGSTKHTAQVEVVLGATVAWGLPCSDDPATCDAPGGAPCCTD</sequence>
<feature type="compositionally biased region" description="Gly residues" evidence="1">
    <location>
        <begin position="37"/>
        <end position="48"/>
    </location>
</feature>
<name>A9FEL7_SORC5</name>
<evidence type="ECO:0000313" key="3">
    <source>
        <dbReference type="EMBL" id="CAN94899.1"/>
    </source>
</evidence>
<dbReference type="HOGENOM" id="CLU_1019036_0_0_7"/>
<organism evidence="3 4">
    <name type="scientific">Sorangium cellulosum (strain So ce56)</name>
    <name type="common">Polyangium cellulosum (strain So ce56)</name>
    <dbReference type="NCBI Taxonomy" id="448385"/>
    <lineage>
        <taxon>Bacteria</taxon>
        <taxon>Pseudomonadati</taxon>
        <taxon>Myxococcota</taxon>
        <taxon>Polyangia</taxon>
        <taxon>Polyangiales</taxon>
        <taxon>Polyangiaceae</taxon>
        <taxon>Sorangium</taxon>
    </lineage>
</organism>
<dbReference type="KEGG" id="scl:sce4736"/>
<keyword evidence="4" id="KW-1185">Reference proteome</keyword>
<dbReference type="OrthoDB" id="5519171at2"/>
<proteinExistence type="predicted"/>
<gene>
    <name evidence="3" type="ordered locus">sce4736</name>
</gene>
<evidence type="ECO:0008006" key="5">
    <source>
        <dbReference type="Google" id="ProtNLM"/>
    </source>
</evidence>
<evidence type="ECO:0000256" key="2">
    <source>
        <dbReference type="SAM" id="SignalP"/>
    </source>
</evidence>
<feature type="region of interest" description="Disordered" evidence="1">
    <location>
        <begin position="37"/>
        <end position="117"/>
    </location>
</feature>
<feature type="compositionally biased region" description="Gly residues" evidence="1">
    <location>
        <begin position="61"/>
        <end position="111"/>
    </location>
</feature>
<evidence type="ECO:0000313" key="4">
    <source>
        <dbReference type="Proteomes" id="UP000002139"/>
    </source>
</evidence>
<dbReference type="EMBL" id="AM746676">
    <property type="protein sequence ID" value="CAN94899.1"/>
    <property type="molecule type" value="Genomic_DNA"/>
</dbReference>